<comment type="function">
    <text evidence="1 12 14">Catalyzes the oxidation of uric acid to 5-hydroxyisourate, which is further processed to form (S)-allantoin.</text>
</comment>
<evidence type="ECO:0000256" key="8">
    <source>
        <dbReference type="ARBA" id="ARBA00023002"/>
    </source>
</evidence>
<dbReference type="PRINTS" id="PR00093">
    <property type="entry name" value="URICASE"/>
</dbReference>
<dbReference type="PANTHER" id="PTHR42874:SF1">
    <property type="entry name" value="URICASE"/>
    <property type="match status" value="1"/>
</dbReference>
<comment type="similarity">
    <text evidence="4 12 14">Belongs to the uricase family.</text>
</comment>
<dbReference type="GO" id="GO:0006145">
    <property type="term" value="P:purine nucleobase catabolic process"/>
    <property type="evidence" value="ECO:0007669"/>
    <property type="project" value="TreeGrafter"/>
</dbReference>
<feature type="binding site" evidence="13">
    <location>
        <position position="64"/>
    </location>
    <ligand>
        <name>5-hydroxyisourate</name>
        <dbReference type="ChEBI" id="CHEBI:18072"/>
    </ligand>
</feature>
<feature type="binding site" evidence="13">
    <location>
        <position position="217"/>
    </location>
    <ligand>
        <name>5-hydroxyisourate</name>
        <dbReference type="ChEBI" id="CHEBI:18072"/>
    </ligand>
</feature>
<evidence type="ECO:0000256" key="13">
    <source>
        <dbReference type="PIRSR" id="PIRSR000241-2"/>
    </source>
</evidence>
<evidence type="ECO:0000256" key="4">
    <source>
        <dbReference type="ARBA" id="ARBA00009760"/>
    </source>
</evidence>
<evidence type="ECO:0000256" key="2">
    <source>
        <dbReference type="ARBA" id="ARBA00004275"/>
    </source>
</evidence>
<accession>A0A8C2GL74</accession>
<dbReference type="Proteomes" id="UP000694700">
    <property type="component" value="Unplaced"/>
</dbReference>
<organism evidence="15 16">
    <name type="scientific">Cyprinus carpio</name>
    <name type="common">Common carp</name>
    <dbReference type="NCBI Taxonomy" id="7962"/>
    <lineage>
        <taxon>Eukaryota</taxon>
        <taxon>Metazoa</taxon>
        <taxon>Chordata</taxon>
        <taxon>Craniata</taxon>
        <taxon>Vertebrata</taxon>
        <taxon>Euteleostomi</taxon>
        <taxon>Actinopterygii</taxon>
        <taxon>Neopterygii</taxon>
        <taxon>Teleostei</taxon>
        <taxon>Ostariophysi</taxon>
        <taxon>Cypriniformes</taxon>
        <taxon>Cyprinidae</taxon>
        <taxon>Cyprininae</taxon>
        <taxon>Cyprinus</taxon>
    </lineage>
</organism>
<feature type="binding site" evidence="13">
    <location>
        <position position="166"/>
    </location>
    <ligand>
        <name>5-hydroxyisourate</name>
        <dbReference type="ChEBI" id="CHEBI:18072"/>
    </ligand>
</feature>
<feature type="binding site" evidence="13">
    <location>
        <position position="217"/>
    </location>
    <ligand>
        <name>urate</name>
        <dbReference type="ChEBI" id="CHEBI:17775"/>
    </ligand>
</feature>
<dbReference type="AlphaFoldDB" id="A0A8C2GL74"/>
<dbReference type="GO" id="GO:0019628">
    <property type="term" value="P:urate catabolic process"/>
    <property type="evidence" value="ECO:0007669"/>
    <property type="project" value="UniProtKB-UniPathway"/>
</dbReference>
<keyword evidence="7 12" id="KW-0659">Purine metabolism</keyword>
<proteinExistence type="inferred from homology"/>
<evidence type="ECO:0000313" key="16">
    <source>
        <dbReference type="Proteomes" id="UP000694700"/>
    </source>
</evidence>
<sequence length="259" mass="29494">MATTSNQNVEFVRTGYRKNAVKVLHIRREVIHHYITELIADIQLTLKTHKDYLTGDNSDIIPTDTIKNTVHALATLKGFLFTIEGFAMDICKHFLTAFNHVTRGRVNTDEVPWKRLEKNGVEHTHASIHCPEAWQFCEVEQHLSMTPVVHNGIKDMKVLKTTLSGFESSYGTIFTTLKDAKDRFFCTSVYARWKTVKDTIIQKFAGPYDHGEYFPSVQKTLYERSSGIGLSNKDEGYNSFDNPSGNITGTLCRKPRAKM</sequence>
<dbReference type="GO" id="GO:0004846">
    <property type="term" value="F:urate oxidase activity"/>
    <property type="evidence" value="ECO:0007669"/>
    <property type="project" value="UniProtKB-EC"/>
</dbReference>
<keyword evidence="8 12" id="KW-0560">Oxidoreductase</keyword>
<evidence type="ECO:0000313" key="15">
    <source>
        <dbReference type="Ensembl" id="ENSCCRP00015102275.1"/>
    </source>
</evidence>
<dbReference type="PIRSF" id="PIRSF000241">
    <property type="entry name" value="Urate_oxidase"/>
    <property type="match status" value="1"/>
</dbReference>
<evidence type="ECO:0000256" key="1">
    <source>
        <dbReference type="ARBA" id="ARBA00003860"/>
    </source>
</evidence>
<dbReference type="InterPro" id="IPR002042">
    <property type="entry name" value="Uricase"/>
</dbReference>
<evidence type="ECO:0000256" key="14">
    <source>
        <dbReference type="RuleBase" id="RU004455"/>
    </source>
</evidence>
<feature type="binding site" evidence="13">
    <location>
        <position position="63"/>
    </location>
    <ligand>
        <name>O2</name>
        <dbReference type="ChEBI" id="CHEBI:15379"/>
    </ligand>
</feature>
<feature type="binding site" evidence="13">
    <location>
        <position position="218"/>
    </location>
    <ligand>
        <name>5-hydroxyisourate</name>
        <dbReference type="ChEBI" id="CHEBI:18072"/>
    </ligand>
</feature>
<dbReference type="UniPathway" id="UPA00394">
    <property type="reaction ID" value="UER00650"/>
</dbReference>
<evidence type="ECO:0000256" key="5">
    <source>
        <dbReference type="ARBA" id="ARBA00012598"/>
    </source>
</evidence>
<evidence type="ECO:0000256" key="11">
    <source>
        <dbReference type="ARBA" id="ARBA00048818"/>
    </source>
</evidence>
<evidence type="ECO:0000256" key="12">
    <source>
        <dbReference type="PIRNR" id="PIRNR000241"/>
    </source>
</evidence>
<dbReference type="Gene3D" id="3.10.270.10">
    <property type="entry name" value="Urate Oxidase"/>
    <property type="match status" value="1"/>
</dbReference>
<dbReference type="GO" id="GO:0005777">
    <property type="term" value="C:peroxisome"/>
    <property type="evidence" value="ECO:0007669"/>
    <property type="project" value="UniProtKB-SubCell"/>
</dbReference>
<feature type="binding site" evidence="13">
    <location>
        <position position="166"/>
    </location>
    <ligand>
        <name>urate</name>
        <dbReference type="ChEBI" id="CHEBI:17775"/>
    </ligand>
</feature>
<comment type="subcellular location">
    <subcellularLocation>
        <location evidence="2 12">Peroxisome</location>
    </subcellularLocation>
</comment>
<feature type="binding site" evidence="13">
    <location>
        <position position="183"/>
    </location>
    <ligand>
        <name>5-hydroxyisourate</name>
        <dbReference type="ChEBI" id="CHEBI:18072"/>
    </ligand>
</feature>
<reference evidence="15" key="1">
    <citation type="submission" date="2025-08" db="UniProtKB">
        <authorList>
            <consortium name="Ensembl"/>
        </authorList>
    </citation>
    <scope>IDENTIFICATION</scope>
</reference>
<evidence type="ECO:0000256" key="10">
    <source>
        <dbReference type="ARBA" id="ARBA00031317"/>
    </source>
</evidence>
<evidence type="ECO:0000256" key="9">
    <source>
        <dbReference type="ARBA" id="ARBA00023140"/>
    </source>
</evidence>
<comment type="catalytic activity">
    <reaction evidence="11 12 14">
        <text>urate + O2 + H2O = 5-hydroxyisourate + H2O2</text>
        <dbReference type="Rhea" id="RHEA:21368"/>
        <dbReference type="ChEBI" id="CHEBI:15377"/>
        <dbReference type="ChEBI" id="CHEBI:15379"/>
        <dbReference type="ChEBI" id="CHEBI:16240"/>
        <dbReference type="ChEBI" id="CHEBI:17775"/>
        <dbReference type="ChEBI" id="CHEBI:18072"/>
        <dbReference type="EC" id="1.7.3.3"/>
    </reaction>
</comment>
<dbReference type="PANTHER" id="PTHR42874">
    <property type="entry name" value="URICASE"/>
    <property type="match status" value="1"/>
</dbReference>
<feature type="binding site" evidence="13">
    <location>
        <position position="183"/>
    </location>
    <ligand>
        <name>urate</name>
        <dbReference type="ChEBI" id="CHEBI:17775"/>
    </ligand>
</feature>
<dbReference type="Pfam" id="PF01014">
    <property type="entry name" value="Uricase"/>
    <property type="match status" value="2"/>
</dbReference>
<evidence type="ECO:0000256" key="3">
    <source>
        <dbReference type="ARBA" id="ARBA00004831"/>
    </source>
</evidence>
<name>A0A8C2GL74_CYPCA</name>
<dbReference type="Ensembl" id="ENSCCRT00015105580.1">
    <property type="protein sequence ID" value="ENSCCRP00015102275.1"/>
    <property type="gene ID" value="ENSCCRG00015040949.1"/>
</dbReference>
<dbReference type="NCBIfam" id="TIGR03383">
    <property type="entry name" value="urate_oxi"/>
    <property type="match status" value="1"/>
</dbReference>
<keyword evidence="9 12" id="KW-0576">Peroxisome</keyword>
<comment type="pathway">
    <text evidence="3 12">Purine metabolism; urate degradation; (S)-allantoin from urate: step 1/3.</text>
</comment>
<evidence type="ECO:0000256" key="7">
    <source>
        <dbReference type="ARBA" id="ARBA00022631"/>
    </source>
</evidence>
<feature type="binding site" evidence="13">
    <location>
        <position position="218"/>
    </location>
    <ligand>
        <name>urate</name>
        <dbReference type="ChEBI" id="CHEBI:17775"/>
    </ligand>
</feature>
<feature type="binding site" evidence="13">
    <location>
        <position position="64"/>
    </location>
    <ligand>
        <name>urate</name>
        <dbReference type="ChEBI" id="CHEBI:17775"/>
    </ligand>
</feature>
<feature type="binding site" evidence="13">
    <location>
        <position position="63"/>
    </location>
    <ligand>
        <name>5-hydroxyisourate</name>
        <dbReference type="ChEBI" id="CHEBI:18072"/>
    </ligand>
</feature>
<protein>
    <recommendedName>
        <fullName evidence="6 12">Uricase</fullName>
        <ecNumber evidence="5 12">1.7.3.3</ecNumber>
    </recommendedName>
    <alternativeName>
        <fullName evidence="10 12">Urate oxidase</fullName>
    </alternativeName>
</protein>
<dbReference type="EC" id="1.7.3.3" evidence="5 12"/>
<feature type="binding site" evidence="13">
    <location>
        <position position="63"/>
    </location>
    <ligand>
        <name>urate</name>
        <dbReference type="ChEBI" id="CHEBI:17775"/>
    </ligand>
</feature>
<evidence type="ECO:0000256" key="6">
    <source>
        <dbReference type="ARBA" id="ARBA00017098"/>
    </source>
</evidence>
<dbReference type="SUPFAM" id="SSF55620">
    <property type="entry name" value="Tetrahydrobiopterin biosynthesis enzymes-like"/>
    <property type="match status" value="2"/>
</dbReference>